<dbReference type="InterPro" id="IPR013106">
    <property type="entry name" value="Ig_V-set"/>
</dbReference>
<keyword evidence="2" id="KW-1064">Adaptive immunity</keyword>
<dbReference type="SUPFAM" id="SSF48726">
    <property type="entry name" value="Immunoglobulin"/>
    <property type="match status" value="1"/>
</dbReference>
<reference evidence="5" key="2">
    <citation type="submission" date="2025-09" db="UniProtKB">
        <authorList>
            <consortium name="Ensembl"/>
        </authorList>
    </citation>
    <scope>IDENTIFICATION</scope>
</reference>
<dbReference type="Proteomes" id="UP000694401">
    <property type="component" value="Unassembled WGS sequence"/>
</dbReference>
<organism evidence="5 6">
    <name type="scientific">Zosterops lateralis melanops</name>
    <dbReference type="NCBI Taxonomy" id="1220523"/>
    <lineage>
        <taxon>Eukaryota</taxon>
        <taxon>Metazoa</taxon>
        <taxon>Chordata</taxon>
        <taxon>Craniata</taxon>
        <taxon>Vertebrata</taxon>
        <taxon>Euteleostomi</taxon>
        <taxon>Archelosauria</taxon>
        <taxon>Archosauria</taxon>
        <taxon>Dinosauria</taxon>
        <taxon>Saurischia</taxon>
        <taxon>Theropoda</taxon>
        <taxon>Coelurosauria</taxon>
        <taxon>Aves</taxon>
        <taxon>Neognathae</taxon>
        <taxon>Neoaves</taxon>
        <taxon>Telluraves</taxon>
        <taxon>Australaves</taxon>
        <taxon>Passeriformes</taxon>
        <taxon>Sylvioidea</taxon>
        <taxon>Zosteropidae</taxon>
        <taxon>Zosterops</taxon>
    </lineage>
</organism>
<keyword evidence="3" id="KW-1280">Immunoglobulin</keyword>
<dbReference type="Pfam" id="PF07686">
    <property type="entry name" value="V-set"/>
    <property type="match status" value="1"/>
</dbReference>
<dbReference type="InterPro" id="IPR003599">
    <property type="entry name" value="Ig_sub"/>
</dbReference>
<dbReference type="InterPro" id="IPR013783">
    <property type="entry name" value="Ig-like_fold"/>
</dbReference>
<dbReference type="AlphaFoldDB" id="A0A8D2PDV1"/>
<dbReference type="Ensembl" id="ENSZLMT00000013350.1">
    <property type="protein sequence ID" value="ENSZLMP00000012989.1"/>
    <property type="gene ID" value="ENSZLMG00000009058.1"/>
</dbReference>
<sequence length="204" mass="21876">MVSVTELFRGGRADPGGSLTLLCHGSGFDFGSYDMDWIHQRPRQGLEYVAGICSNSGTTYYGPSVWGRFRISRDNGQSSVTLTMNNLQDEDSGSYFCARNGGGGCCYADGIHGAGVGSGGFLPAPMALSPVVPKPQPLPQFLTLSPNPALVQPQMSPLGHTWDAYSPKCRLNSENFGPKVEVKVCLWVRRGWIWGQGLGLGAKS</sequence>
<protein>
    <recommendedName>
        <fullName evidence="4">Ig-like domain-containing protein</fullName>
    </recommendedName>
</protein>
<dbReference type="InterPro" id="IPR036179">
    <property type="entry name" value="Ig-like_dom_sf"/>
</dbReference>
<accession>A0A8D2PDV1</accession>
<dbReference type="GO" id="GO:0002250">
    <property type="term" value="P:adaptive immune response"/>
    <property type="evidence" value="ECO:0007669"/>
    <property type="project" value="UniProtKB-KW"/>
</dbReference>
<keyword evidence="6" id="KW-1185">Reference proteome</keyword>
<evidence type="ECO:0000256" key="3">
    <source>
        <dbReference type="ARBA" id="ARBA00043265"/>
    </source>
</evidence>
<name>A0A8D2PDV1_ZOSLA</name>
<evidence type="ECO:0000313" key="6">
    <source>
        <dbReference type="Proteomes" id="UP000694401"/>
    </source>
</evidence>
<dbReference type="SMART" id="SM00409">
    <property type="entry name" value="IG"/>
    <property type="match status" value="1"/>
</dbReference>
<proteinExistence type="predicted"/>
<evidence type="ECO:0000256" key="1">
    <source>
        <dbReference type="ARBA" id="ARBA00022859"/>
    </source>
</evidence>
<dbReference type="GO" id="GO:0019814">
    <property type="term" value="C:immunoglobulin complex"/>
    <property type="evidence" value="ECO:0007669"/>
    <property type="project" value="UniProtKB-KW"/>
</dbReference>
<feature type="domain" description="Ig-like" evidence="4">
    <location>
        <begin position="1"/>
        <end position="97"/>
    </location>
</feature>
<dbReference type="Gene3D" id="2.60.40.10">
    <property type="entry name" value="Immunoglobulins"/>
    <property type="match status" value="1"/>
</dbReference>
<dbReference type="SMART" id="SM00406">
    <property type="entry name" value="IGv"/>
    <property type="match status" value="1"/>
</dbReference>
<dbReference type="InterPro" id="IPR050199">
    <property type="entry name" value="IgHV"/>
</dbReference>
<evidence type="ECO:0000259" key="4">
    <source>
        <dbReference type="PROSITE" id="PS50835"/>
    </source>
</evidence>
<dbReference type="PROSITE" id="PS50835">
    <property type="entry name" value="IG_LIKE"/>
    <property type="match status" value="1"/>
</dbReference>
<dbReference type="GO" id="GO:0005576">
    <property type="term" value="C:extracellular region"/>
    <property type="evidence" value="ECO:0007669"/>
    <property type="project" value="UniProtKB-ARBA"/>
</dbReference>
<evidence type="ECO:0000256" key="2">
    <source>
        <dbReference type="ARBA" id="ARBA00023130"/>
    </source>
</evidence>
<dbReference type="InterPro" id="IPR007110">
    <property type="entry name" value="Ig-like_dom"/>
</dbReference>
<keyword evidence="1" id="KW-0391">Immunity</keyword>
<evidence type="ECO:0000313" key="5">
    <source>
        <dbReference type="Ensembl" id="ENSZLMP00000012989.1"/>
    </source>
</evidence>
<dbReference type="PANTHER" id="PTHR23266">
    <property type="entry name" value="IMMUNOGLOBULIN HEAVY CHAIN"/>
    <property type="match status" value="1"/>
</dbReference>
<reference evidence="5" key="1">
    <citation type="submission" date="2025-08" db="UniProtKB">
        <authorList>
            <consortium name="Ensembl"/>
        </authorList>
    </citation>
    <scope>IDENTIFICATION</scope>
</reference>